<proteinExistence type="predicted"/>
<dbReference type="RefSeq" id="XP_005790592.1">
    <property type="nucleotide sequence ID" value="XM_005790535.1"/>
</dbReference>
<keyword evidence="3" id="KW-1185">Reference proteome</keyword>
<dbReference type="HOGENOM" id="CLU_1800102_0_0_1"/>
<feature type="region of interest" description="Disordered" evidence="1">
    <location>
        <begin position="1"/>
        <end position="25"/>
    </location>
</feature>
<evidence type="ECO:0000313" key="2">
    <source>
        <dbReference type="EnsemblProtists" id="EOD38163"/>
    </source>
</evidence>
<dbReference type="GeneID" id="17283433"/>
<accession>A0A0D3KQX8</accession>
<evidence type="ECO:0000313" key="3">
    <source>
        <dbReference type="Proteomes" id="UP000013827"/>
    </source>
</evidence>
<dbReference type="KEGG" id="ehx:EMIHUDRAFT_200669"/>
<reference evidence="2" key="2">
    <citation type="submission" date="2024-10" db="UniProtKB">
        <authorList>
            <consortium name="EnsemblProtists"/>
        </authorList>
    </citation>
    <scope>IDENTIFICATION</scope>
</reference>
<evidence type="ECO:0000256" key="1">
    <source>
        <dbReference type="SAM" id="MobiDB-lite"/>
    </source>
</evidence>
<protein>
    <submittedName>
        <fullName evidence="2">Uncharacterized protein</fullName>
    </submittedName>
</protein>
<feature type="region of interest" description="Disordered" evidence="1">
    <location>
        <begin position="102"/>
        <end position="144"/>
    </location>
</feature>
<dbReference type="Proteomes" id="UP000013827">
    <property type="component" value="Unassembled WGS sequence"/>
</dbReference>
<reference evidence="3" key="1">
    <citation type="journal article" date="2013" name="Nature">
        <title>Pan genome of the phytoplankton Emiliania underpins its global distribution.</title>
        <authorList>
            <person name="Read B.A."/>
            <person name="Kegel J."/>
            <person name="Klute M.J."/>
            <person name="Kuo A."/>
            <person name="Lefebvre S.C."/>
            <person name="Maumus F."/>
            <person name="Mayer C."/>
            <person name="Miller J."/>
            <person name="Monier A."/>
            <person name="Salamov A."/>
            <person name="Young J."/>
            <person name="Aguilar M."/>
            <person name="Claverie J.M."/>
            <person name="Frickenhaus S."/>
            <person name="Gonzalez K."/>
            <person name="Herman E.K."/>
            <person name="Lin Y.C."/>
            <person name="Napier J."/>
            <person name="Ogata H."/>
            <person name="Sarno A.F."/>
            <person name="Shmutz J."/>
            <person name="Schroeder D."/>
            <person name="de Vargas C."/>
            <person name="Verret F."/>
            <person name="von Dassow P."/>
            <person name="Valentin K."/>
            <person name="Van de Peer Y."/>
            <person name="Wheeler G."/>
            <person name="Dacks J.B."/>
            <person name="Delwiche C.F."/>
            <person name="Dyhrman S.T."/>
            <person name="Glockner G."/>
            <person name="John U."/>
            <person name="Richards T."/>
            <person name="Worden A.Z."/>
            <person name="Zhang X."/>
            <person name="Grigoriev I.V."/>
            <person name="Allen A.E."/>
            <person name="Bidle K."/>
            <person name="Borodovsky M."/>
            <person name="Bowler C."/>
            <person name="Brownlee C."/>
            <person name="Cock J.M."/>
            <person name="Elias M."/>
            <person name="Gladyshev V.N."/>
            <person name="Groth M."/>
            <person name="Guda C."/>
            <person name="Hadaegh A."/>
            <person name="Iglesias-Rodriguez M.D."/>
            <person name="Jenkins J."/>
            <person name="Jones B.M."/>
            <person name="Lawson T."/>
            <person name="Leese F."/>
            <person name="Lindquist E."/>
            <person name="Lobanov A."/>
            <person name="Lomsadze A."/>
            <person name="Malik S.B."/>
            <person name="Marsh M.E."/>
            <person name="Mackinder L."/>
            <person name="Mock T."/>
            <person name="Mueller-Roeber B."/>
            <person name="Pagarete A."/>
            <person name="Parker M."/>
            <person name="Probert I."/>
            <person name="Quesneville H."/>
            <person name="Raines C."/>
            <person name="Rensing S.A."/>
            <person name="Riano-Pachon D.M."/>
            <person name="Richier S."/>
            <person name="Rokitta S."/>
            <person name="Shiraiwa Y."/>
            <person name="Soanes D.M."/>
            <person name="van der Giezen M."/>
            <person name="Wahlund T.M."/>
            <person name="Williams B."/>
            <person name="Wilson W."/>
            <person name="Wolfe G."/>
            <person name="Wurch L.L."/>
        </authorList>
    </citation>
    <scope>NUCLEOTIDE SEQUENCE</scope>
</reference>
<dbReference type="PaxDb" id="2903-EOD38163"/>
<name>A0A0D3KQX8_EMIH1</name>
<dbReference type="AlphaFoldDB" id="A0A0D3KQX8"/>
<organism evidence="2 3">
    <name type="scientific">Emiliania huxleyi (strain CCMP1516)</name>
    <dbReference type="NCBI Taxonomy" id="280463"/>
    <lineage>
        <taxon>Eukaryota</taxon>
        <taxon>Haptista</taxon>
        <taxon>Haptophyta</taxon>
        <taxon>Prymnesiophyceae</taxon>
        <taxon>Isochrysidales</taxon>
        <taxon>Noelaerhabdaceae</taxon>
        <taxon>Emiliania</taxon>
    </lineage>
</organism>
<dbReference type="EnsemblProtists" id="EOD38163">
    <property type="protein sequence ID" value="EOD38163"/>
    <property type="gene ID" value="EMIHUDRAFT_200669"/>
</dbReference>
<sequence length="144" mass="15252">MESSDLDEAATPVGGEASGPEGQQRWSLALEEALATQRALQAALPAHDDEAAWHECWAKIKAHEVAGLDDEELQQRRERQADLASFRRGRFAPAVRSARTSAAALRQKNNSQLHPLLRNATDNAAAGATSLHGASPPGASPPGS</sequence>